<feature type="transmembrane region" description="Helical" evidence="5">
    <location>
        <begin position="265"/>
        <end position="289"/>
    </location>
</feature>
<keyword evidence="2 5" id="KW-0812">Transmembrane</keyword>
<comment type="subcellular location">
    <subcellularLocation>
        <location evidence="1">Membrane</location>
        <topology evidence="1">Multi-pass membrane protein</topology>
    </subcellularLocation>
</comment>
<dbReference type="Pfam" id="PF12698">
    <property type="entry name" value="ABC2_membrane_3"/>
    <property type="match status" value="1"/>
</dbReference>
<evidence type="ECO:0000256" key="2">
    <source>
        <dbReference type="ARBA" id="ARBA00022692"/>
    </source>
</evidence>
<name>A0ABS7PCZ8_9SPHN</name>
<organism evidence="7 8">
    <name type="scientific">Alteriqipengyuania abyssalis</name>
    <dbReference type="NCBI Taxonomy" id="2860200"/>
    <lineage>
        <taxon>Bacteria</taxon>
        <taxon>Pseudomonadati</taxon>
        <taxon>Pseudomonadota</taxon>
        <taxon>Alphaproteobacteria</taxon>
        <taxon>Sphingomonadales</taxon>
        <taxon>Erythrobacteraceae</taxon>
        <taxon>Alteriqipengyuania</taxon>
    </lineage>
</organism>
<feature type="transmembrane region" description="Helical" evidence="5">
    <location>
        <begin position="353"/>
        <end position="374"/>
    </location>
</feature>
<feature type="transmembrane region" description="Helical" evidence="5">
    <location>
        <begin position="206"/>
        <end position="226"/>
    </location>
</feature>
<keyword evidence="8" id="KW-1185">Reference proteome</keyword>
<dbReference type="EMBL" id="JAHWXP010000002">
    <property type="protein sequence ID" value="MBY8336954.1"/>
    <property type="molecule type" value="Genomic_DNA"/>
</dbReference>
<feature type="transmembrane region" description="Helical" evidence="5">
    <location>
        <begin position="21"/>
        <end position="43"/>
    </location>
</feature>
<evidence type="ECO:0000256" key="5">
    <source>
        <dbReference type="SAM" id="Phobius"/>
    </source>
</evidence>
<evidence type="ECO:0000256" key="1">
    <source>
        <dbReference type="ARBA" id="ARBA00004141"/>
    </source>
</evidence>
<dbReference type="InterPro" id="IPR013525">
    <property type="entry name" value="ABC2_TM"/>
</dbReference>
<sequence length="409" mass="43075">MSSSARLSLWQAAWVIARRDFTAIVFSKVFLLFLIGPLFFLGISAGGGYVGAMAADSADEPQLAVAFTPDANAAIEKARDELEPLVGMPEVTLVDRADGADPRALLEDEDRNLLGVLSGSLADPLLTGPKEDVERWEGEVALMVGAARGEAIPQANIAIDMTDGAINRQTAQDATARAGIVMLFMLTIFLAGMVLSNLVEEKGNKIIEILAAAIPMDAVFVGKLFAMLGVSLVGLTVWGAAAGVILILGAGALPVIPPPAVGWPLFFALFVIYFAMAYLLIGSVFLAVGSLAPTVRDVQTVSMPATILQLVIFFLANFAVGQPGSALEIFAAIFPLSSPYMMVARAAKEGILWWHLAAIAWQVLWVAIFVKIGASLFRAKVLKSGTAGREKGAGRKGLLGLFGSASNQS</sequence>
<evidence type="ECO:0000313" key="7">
    <source>
        <dbReference type="EMBL" id="MBY8336954.1"/>
    </source>
</evidence>
<proteinExistence type="predicted"/>
<feature type="transmembrane region" description="Helical" evidence="5">
    <location>
        <begin position="232"/>
        <end position="253"/>
    </location>
</feature>
<protein>
    <submittedName>
        <fullName evidence="7">ABC transporter permease</fullName>
    </submittedName>
</protein>
<evidence type="ECO:0000256" key="3">
    <source>
        <dbReference type="ARBA" id="ARBA00022989"/>
    </source>
</evidence>
<evidence type="ECO:0000313" key="8">
    <source>
        <dbReference type="Proteomes" id="UP000759298"/>
    </source>
</evidence>
<dbReference type="RefSeq" id="WP_222824551.1">
    <property type="nucleotide sequence ID" value="NZ_JAHWXP010000002.1"/>
</dbReference>
<gene>
    <name evidence="7" type="ORF">KYN89_07825</name>
</gene>
<dbReference type="Proteomes" id="UP000759298">
    <property type="component" value="Unassembled WGS sequence"/>
</dbReference>
<evidence type="ECO:0000259" key="6">
    <source>
        <dbReference type="Pfam" id="PF12698"/>
    </source>
</evidence>
<evidence type="ECO:0000256" key="4">
    <source>
        <dbReference type="ARBA" id="ARBA00023136"/>
    </source>
</evidence>
<keyword evidence="3 5" id="KW-1133">Transmembrane helix</keyword>
<reference evidence="7 8" key="1">
    <citation type="submission" date="2021-07" db="EMBL/GenBank/DDBJ databases">
        <title>Alteriqipengyuania abyssalis NZ-12B nov, sp.nov isolated from deep sea sponge in pacific ocean.</title>
        <authorList>
            <person name="Tareen S."/>
            <person name="Wink J."/>
        </authorList>
    </citation>
    <scope>NUCLEOTIDE SEQUENCE [LARGE SCALE GENOMIC DNA]</scope>
    <source>
        <strain evidence="7 8">NZ-12B</strain>
    </source>
</reference>
<accession>A0ABS7PCZ8</accession>
<feature type="domain" description="ABC-2 type transporter transmembrane" evidence="6">
    <location>
        <begin position="30"/>
        <end position="371"/>
    </location>
</feature>
<comment type="caution">
    <text evidence="7">The sequence shown here is derived from an EMBL/GenBank/DDBJ whole genome shotgun (WGS) entry which is preliminary data.</text>
</comment>
<keyword evidence="4 5" id="KW-0472">Membrane</keyword>
<feature type="transmembrane region" description="Helical" evidence="5">
    <location>
        <begin position="178"/>
        <end position="199"/>
    </location>
</feature>